<keyword evidence="5" id="KW-0539">Nucleus</keyword>
<feature type="compositionally biased region" description="Low complexity" evidence="7">
    <location>
        <begin position="586"/>
        <end position="601"/>
    </location>
</feature>
<dbReference type="GO" id="GO:0005669">
    <property type="term" value="C:transcription factor TFIID complex"/>
    <property type="evidence" value="ECO:0007669"/>
    <property type="project" value="InterPro"/>
</dbReference>
<feature type="compositionally biased region" description="Polar residues" evidence="7">
    <location>
        <begin position="550"/>
        <end position="559"/>
    </location>
</feature>
<feature type="compositionally biased region" description="Low complexity" evidence="7">
    <location>
        <begin position="653"/>
        <end position="666"/>
    </location>
</feature>
<feature type="compositionally biased region" description="Pro residues" evidence="7">
    <location>
        <begin position="630"/>
        <end position="640"/>
    </location>
</feature>
<reference evidence="10" key="1">
    <citation type="journal article" date="2011" name="Genome Res.">
        <title>Phylogeny-wide analysis of social amoeba genomes highlights ancient origins for complex intercellular communication.</title>
        <authorList>
            <person name="Heidel A.J."/>
            <person name="Lawal H.M."/>
            <person name="Felder M."/>
            <person name="Schilde C."/>
            <person name="Helps N.R."/>
            <person name="Tunggal B."/>
            <person name="Rivero F."/>
            <person name="John U."/>
            <person name="Schleicher M."/>
            <person name="Eichinger L."/>
            <person name="Platzer M."/>
            <person name="Noegel A.A."/>
            <person name="Schaap P."/>
            <person name="Gloeckner G."/>
        </authorList>
    </citation>
    <scope>NUCLEOTIDE SEQUENCE [LARGE SCALE GENOMIC DNA]</scope>
    <source>
        <strain evidence="10">SH3</strain>
    </source>
</reference>
<dbReference type="SMART" id="SM01370">
    <property type="entry name" value="TAFII55_N"/>
    <property type="match status" value="1"/>
</dbReference>
<feature type="coiled-coil region" evidence="6">
    <location>
        <begin position="676"/>
        <end position="710"/>
    </location>
</feature>
<evidence type="ECO:0000259" key="8">
    <source>
        <dbReference type="SMART" id="SM01370"/>
    </source>
</evidence>
<feature type="compositionally biased region" description="Low complexity" evidence="7">
    <location>
        <begin position="22"/>
        <end position="45"/>
    </location>
</feature>
<comment type="subcellular location">
    <subcellularLocation>
        <location evidence="1">Nucleus</location>
    </subcellularLocation>
</comment>
<feature type="compositionally biased region" description="Acidic residues" evidence="7">
    <location>
        <begin position="254"/>
        <end position="269"/>
    </location>
</feature>
<evidence type="ECO:0000313" key="10">
    <source>
        <dbReference type="Proteomes" id="UP000007797"/>
    </source>
</evidence>
<accession>F4QFM2</accession>
<dbReference type="GO" id="GO:0051123">
    <property type="term" value="P:RNA polymerase II preinitiation complex assembly"/>
    <property type="evidence" value="ECO:0007669"/>
    <property type="project" value="TreeGrafter"/>
</dbReference>
<comment type="similarity">
    <text evidence="2">Belongs to the TAF7 family.</text>
</comment>
<proteinExistence type="inferred from homology"/>
<feature type="compositionally biased region" description="Polar residues" evidence="7">
    <location>
        <begin position="573"/>
        <end position="585"/>
    </location>
</feature>
<organism evidence="9 10">
    <name type="scientific">Cavenderia fasciculata</name>
    <name type="common">Slime mold</name>
    <name type="synonym">Dictyostelium fasciculatum</name>
    <dbReference type="NCBI Taxonomy" id="261658"/>
    <lineage>
        <taxon>Eukaryota</taxon>
        <taxon>Amoebozoa</taxon>
        <taxon>Evosea</taxon>
        <taxon>Eumycetozoa</taxon>
        <taxon>Dictyostelia</taxon>
        <taxon>Acytosteliales</taxon>
        <taxon>Cavenderiaceae</taxon>
        <taxon>Cavenderia</taxon>
    </lineage>
</organism>
<dbReference type="CDD" id="cd08047">
    <property type="entry name" value="TAF7"/>
    <property type="match status" value="1"/>
</dbReference>
<dbReference type="GO" id="GO:0016251">
    <property type="term" value="F:RNA polymerase II general transcription initiation factor activity"/>
    <property type="evidence" value="ECO:0007669"/>
    <property type="project" value="TreeGrafter"/>
</dbReference>
<feature type="compositionally biased region" description="Low complexity" evidence="7">
    <location>
        <begin position="1"/>
        <end position="11"/>
    </location>
</feature>
<feature type="compositionally biased region" description="Basic and acidic residues" evidence="7">
    <location>
        <begin position="423"/>
        <end position="438"/>
    </location>
</feature>
<dbReference type="Pfam" id="PF04658">
    <property type="entry name" value="TAFII55_N"/>
    <property type="match status" value="1"/>
</dbReference>
<evidence type="ECO:0000256" key="1">
    <source>
        <dbReference type="ARBA" id="ARBA00004123"/>
    </source>
</evidence>
<dbReference type="Proteomes" id="UP000007797">
    <property type="component" value="Unassembled WGS sequence"/>
</dbReference>
<name>F4QFM2_CACFS</name>
<evidence type="ECO:0000256" key="3">
    <source>
        <dbReference type="ARBA" id="ARBA00023015"/>
    </source>
</evidence>
<gene>
    <name evidence="9" type="primary">taf7</name>
    <name evidence="9" type="ORF">DFA_11236</name>
</gene>
<evidence type="ECO:0000256" key="2">
    <source>
        <dbReference type="ARBA" id="ARBA00009368"/>
    </source>
</evidence>
<evidence type="ECO:0000313" key="9">
    <source>
        <dbReference type="EMBL" id="EGG13475.1"/>
    </source>
</evidence>
<feature type="compositionally biased region" description="Low complexity" evidence="7">
    <location>
        <begin position="608"/>
        <end position="623"/>
    </location>
</feature>
<dbReference type="InterPro" id="IPR006751">
    <property type="entry name" value="TAFII55_prot_cons_reg"/>
</dbReference>
<feature type="compositionally biased region" description="Gly residues" evidence="7">
    <location>
        <begin position="527"/>
        <end position="537"/>
    </location>
</feature>
<dbReference type="AlphaFoldDB" id="F4QFM2"/>
<dbReference type="STRING" id="1054147.F4QFM2"/>
<dbReference type="KEGG" id="dfa:DFA_11236"/>
<dbReference type="OrthoDB" id="153872at2759"/>
<feature type="compositionally biased region" description="Polar residues" evidence="7">
    <location>
        <begin position="441"/>
        <end position="455"/>
    </location>
</feature>
<dbReference type="GeneID" id="14865733"/>
<keyword evidence="10" id="KW-1185">Reference proteome</keyword>
<feature type="region of interest" description="Disordered" evidence="7">
    <location>
        <begin position="254"/>
        <end position="671"/>
    </location>
</feature>
<evidence type="ECO:0000256" key="7">
    <source>
        <dbReference type="SAM" id="MobiDB-lite"/>
    </source>
</evidence>
<keyword evidence="6" id="KW-0175">Coiled coil</keyword>
<dbReference type="PANTHER" id="PTHR12228">
    <property type="entry name" value="TRANSCRIPTION INITIATION FACTOR TFIID 55 KD SUBUNIT-RELATED"/>
    <property type="match status" value="1"/>
</dbReference>
<keyword evidence="3" id="KW-0805">Transcription regulation</keyword>
<dbReference type="InterPro" id="IPR037817">
    <property type="entry name" value="TAF7"/>
</dbReference>
<feature type="compositionally biased region" description="Low complexity" evidence="7">
    <location>
        <begin position="312"/>
        <end position="323"/>
    </location>
</feature>
<feature type="compositionally biased region" description="Polar residues" evidence="7">
    <location>
        <begin position="373"/>
        <end position="382"/>
    </location>
</feature>
<dbReference type="EMBL" id="GL883029">
    <property type="protein sequence ID" value="EGG13475.1"/>
    <property type="molecule type" value="Genomic_DNA"/>
</dbReference>
<evidence type="ECO:0000256" key="5">
    <source>
        <dbReference type="ARBA" id="ARBA00023242"/>
    </source>
</evidence>
<feature type="region of interest" description="Disordered" evidence="7">
    <location>
        <begin position="1"/>
        <end position="50"/>
    </location>
</feature>
<dbReference type="OMA" id="KGKERTH"/>
<dbReference type="RefSeq" id="XP_004350179.1">
    <property type="nucleotide sequence ID" value="XM_004350129.1"/>
</dbReference>
<feature type="domain" description="TAFII55 protein conserved region" evidence="8">
    <location>
        <begin position="55"/>
        <end position="218"/>
    </location>
</feature>
<keyword evidence="4" id="KW-0804">Transcription</keyword>
<dbReference type="PANTHER" id="PTHR12228:SF0">
    <property type="entry name" value="TATA-BOX BINDING PROTEIN ASSOCIATED FACTOR 7"/>
    <property type="match status" value="1"/>
</dbReference>
<feature type="compositionally biased region" description="Low complexity" evidence="7">
    <location>
        <begin position="457"/>
        <end position="473"/>
    </location>
</feature>
<evidence type="ECO:0000256" key="4">
    <source>
        <dbReference type="ARBA" id="ARBA00023163"/>
    </source>
</evidence>
<feature type="compositionally biased region" description="Basic and acidic residues" evidence="7">
    <location>
        <begin position="349"/>
        <end position="359"/>
    </location>
</feature>
<evidence type="ECO:0000256" key="6">
    <source>
        <dbReference type="SAM" id="Coils"/>
    </source>
</evidence>
<protein>
    <submittedName>
        <fullName evidence="9">Transcription initiation factor TFIID subunit</fullName>
    </submittedName>
</protein>
<sequence length="747" mass="81864">MNSNNNNNSHQSGGGGGGYPLQQSTSSMSLNQSQQQIQGGHQPNQLMGVGRPLNCEDQLILRLPPQLADRVRKMIKQKHIDTPIDLSFKDGRQVQFKFGQEEYNAALLDLPCVLESHKTLDKSSYFKTGDVGQIIQVFDNHDPNNNNNNNNNNEYPTTIEDIPKDFKSTSGITPPTKDIVKKRFIEASKEKVLDIAKIEEEVIRLIKPGYNEQEEAEFVTLEELREQYGTEMFAAGSTETIIFEERADDQVALDEEDSGDDIDHDEDNENGFMTLKIKTKPNAMTRRDIGGFDDDDFDDRPSPPPRRLTHTGPSPGRPSSMSPLDSEKSPSGIINANGDFIPVKKERKTRSDKGKERVPHHLKVANQHLYHGNQPTTPSGAPTSAAPLSSGGGLKIKLPLSSLTGSGAAVATIPPQSPSIGDVHLDTDGFRIPEERRSVMSPGTSTQHSSNSPLSPTIISTTSTTTTTSTTSVGGVGGGGGDEERRKKRKEKEGSSEDRHRHRKERSPSEGGERRKKRRERDHRSSGGDGSGHGHGSGHIDQHEPFSPTDAFTSTSTPSIIVKIPNLHGGISSPPTHQQQHAQVSTPTLQDIQIQIDTPPIMQEVSSPPLQQQQQQYQQQPQPIANIVNTPPPPPLPITPPSFNIETPPLIQTSTSSTTMSSNNNSVAAVDSTTSILQSVSTLRKLQQEADSLKKKIEDAQAASSSILNKIQRDRHQEKIDKMVASYSSLLKEIERLETSISQNKYS</sequence>